<sequence>MRRTCSKAKAAISAADAKQTKAASLYHIVVQDKYAKDFWLHLEMNGSAKLKDLDSYLRAMWLECCRHLSEFSVSTLMTHLLA</sequence>
<dbReference type="SUPFAM" id="SSF159941">
    <property type="entry name" value="MM3350-like"/>
    <property type="match status" value="1"/>
</dbReference>
<proteinExistence type="predicted"/>
<dbReference type="OrthoDB" id="9814022at2"/>
<accession>A0A0F3IKT9</accession>
<organism evidence="1 2">
    <name type="scientific">Methylocucumis oryzae</name>
    <dbReference type="NCBI Taxonomy" id="1632867"/>
    <lineage>
        <taxon>Bacteria</taxon>
        <taxon>Pseudomonadati</taxon>
        <taxon>Pseudomonadota</taxon>
        <taxon>Gammaproteobacteria</taxon>
        <taxon>Methylococcales</taxon>
        <taxon>Methylococcaceae</taxon>
        <taxon>Methylocucumis</taxon>
    </lineage>
</organism>
<name>A0A0F3IKT9_9GAMM</name>
<comment type="caution">
    <text evidence="1">The sequence shown here is derived from an EMBL/GenBank/DDBJ whole genome shotgun (WGS) entry which is preliminary data.</text>
</comment>
<dbReference type="EMBL" id="LAJX01000058">
    <property type="protein sequence ID" value="KJV07138.1"/>
    <property type="molecule type" value="Genomic_DNA"/>
</dbReference>
<reference evidence="1 2" key="2">
    <citation type="journal article" date="2016" name="Microb. Ecol.">
        <title>Genome Characteristics of a Novel Type I Methanotroph (Sn10-6) Isolated from a Flooded Indian Rice Field.</title>
        <authorList>
            <person name="Rahalkar M.C."/>
            <person name="Pandit P.S."/>
            <person name="Dhakephalkar P.K."/>
            <person name="Pore S."/>
            <person name="Arora P."/>
            <person name="Kapse N."/>
        </authorList>
    </citation>
    <scope>NUCLEOTIDE SEQUENCE [LARGE SCALE GENOMIC DNA]</scope>
    <source>
        <strain evidence="1 2">Sn10-6</strain>
    </source>
</reference>
<protein>
    <submittedName>
        <fullName evidence="1">Uncharacterized protein</fullName>
    </submittedName>
</protein>
<evidence type="ECO:0000313" key="2">
    <source>
        <dbReference type="Proteomes" id="UP000033684"/>
    </source>
</evidence>
<gene>
    <name evidence="1" type="ORF">VZ94_06735</name>
</gene>
<reference evidence="2" key="1">
    <citation type="submission" date="2015-03" db="EMBL/GenBank/DDBJ databases">
        <title>Draft genome sequence of a novel methanotroph (Sn10-6) isolated from flooded ricefield rhizosphere in India.</title>
        <authorList>
            <person name="Pandit P.S."/>
            <person name="Pore S.D."/>
            <person name="Arora P."/>
            <person name="Kapse N.G."/>
            <person name="Dhakephalkar P.K."/>
            <person name="Rahalkar M.C."/>
        </authorList>
    </citation>
    <scope>NUCLEOTIDE SEQUENCE [LARGE SCALE GENOMIC DNA]</scope>
    <source>
        <strain evidence="2">Sn10-6</strain>
    </source>
</reference>
<dbReference type="AlphaFoldDB" id="A0A0F3IKT9"/>
<dbReference type="InterPro" id="IPR024047">
    <property type="entry name" value="MM3350-like_sf"/>
</dbReference>
<keyword evidence="2" id="KW-1185">Reference proteome</keyword>
<dbReference type="RefSeq" id="WP_045778650.1">
    <property type="nucleotide sequence ID" value="NZ_LAJX01000058.1"/>
</dbReference>
<dbReference type="Proteomes" id="UP000033684">
    <property type="component" value="Unassembled WGS sequence"/>
</dbReference>
<evidence type="ECO:0000313" key="1">
    <source>
        <dbReference type="EMBL" id="KJV07138.1"/>
    </source>
</evidence>